<dbReference type="InterPro" id="IPR051604">
    <property type="entry name" value="Ergot_Alk_Oxidoreductase"/>
</dbReference>
<evidence type="ECO:0000313" key="3">
    <source>
        <dbReference type="Proteomes" id="UP000569914"/>
    </source>
</evidence>
<dbReference type="EMBL" id="JACCBU010000001">
    <property type="protein sequence ID" value="NYE73818.1"/>
    <property type="molecule type" value="Genomic_DNA"/>
</dbReference>
<keyword evidence="3" id="KW-1185">Reference proteome</keyword>
<dbReference type="Proteomes" id="UP000569914">
    <property type="component" value="Unassembled WGS sequence"/>
</dbReference>
<dbReference type="Pfam" id="PF13460">
    <property type="entry name" value="NAD_binding_10"/>
    <property type="match status" value="1"/>
</dbReference>
<evidence type="ECO:0000259" key="1">
    <source>
        <dbReference type="Pfam" id="PF13460"/>
    </source>
</evidence>
<dbReference type="InterPro" id="IPR016040">
    <property type="entry name" value="NAD(P)-bd_dom"/>
</dbReference>
<evidence type="ECO:0000313" key="2">
    <source>
        <dbReference type="EMBL" id="NYE73818.1"/>
    </source>
</evidence>
<comment type="caution">
    <text evidence="2">The sequence shown here is derived from an EMBL/GenBank/DDBJ whole genome shotgun (WGS) entry which is preliminary data.</text>
</comment>
<dbReference type="Gene3D" id="3.40.50.720">
    <property type="entry name" value="NAD(P)-binding Rossmann-like Domain"/>
    <property type="match status" value="1"/>
</dbReference>
<gene>
    <name evidence="2" type="ORF">BKA15_005147</name>
</gene>
<proteinExistence type="predicted"/>
<dbReference type="RefSeq" id="WP_312879297.1">
    <property type="nucleotide sequence ID" value="NZ_JACCBU010000001.1"/>
</dbReference>
<reference evidence="2 3" key="1">
    <citation type="submission" date="2020-07" db="EMBL/GenBank/DDBJ databases">
        <title>Sequencing the genomes of 1000 actinobacteria strains.</title>
        <authorList>
            <person name="Klenk H.-P."/>
        </authorList>
    </citation>
    <scope>NUCLEOTIDE SEQUENCE [LARGE SCALE GENOMIC DNA]</scope>
    <source>
        <strain evidence="2 3">DSM 22083</strain>
    </source>
</reference>
<accession>A0A7Y9IBD8</accession>
<feature type="domain" description="NAD(P)-binding" evidence="1">
    <location>
        <begin position="9"/>
        <end position="174"/>
    </location>
</feature>
<dbReference type="PANTHER" id="PTHR43162:SF1">
    <property type="entry name" value="PRESTALK A DIFFERENTIATION PROTEIN A"/>
    <property type="match status" value="1"/>
</dbReference>
<name>A0A7Y9IBD8_9ACTN</name>
<dbReference type="InterPro" id="IPR036291">
    <property type="entry name" value="NAD(P)-bd_dom_sf"/>
</dbReference>
<protein>
    <submittedName>
        <fullName evidence="2">Uncharacterized protein YbjT (DUF2867 family)</fullName>
    </submittedName>
</protein>
<dbReference type="Gene3D" id="3.90.25.10">
    <property type="entry name" value="UDP-galactose 4-epimerase, domain 1"/>
    <property type="match status" value="1"/>
</dbReference>
<sequence>MDSKILVTGATGNVGGALARTLVERGVPTRAVVRDPARPVPAGVEAAVGDLTDATSLRDALAGVDGLFLMPGYADEIATEAARAGVRRIVLLSGGSVLSSAPDNAVTEYMARSEDAVRASGLAWTFLRPVSFMTNTYEWRPQLAAGDVVRAPFADVPIATIDPADLAAVAAEALLGEGHDGRAYPLTGPEALRPADRVALLAEVLDRPLTFEAEPDDEARARMLAAMPQPYVDAFFSFFVDGTIDETTVQPTVAEVTGRPPRTFRQWAEQNADAFSHNAP</sequence>
<organism evidence="2 3">
    <name type="scientific">Microlunatus parietis</name>
    <dbReference type="NCBI Taxonomy" id="682979"/>
    <lineage>
        <taxon>Bacteria</taxon>
        <taxon>Bacillati</taxon>
        <taxon>Actinomycetota</taxon>
        <taxon>Actinomycetes</taxon>
        <taxon>Propionibacteriales</taxon>
        <taxon>Propionibacteriaceae</taxon>
        <taxon>Microlunatus</taxon>
    </lineage>
</organism>
<dbReference type="SUPFAM" id="SSF51735">
    <property type="entry name" value="NAD(P)-binding Rossmann-fold domains"/>
    <property type="match status" value="1"/>
</dbReference>
<dbReference type="AlphaFoldDB" id="A0A7Y9IBD8"/>
<dbReference type="PANTHER" id="PTHR43162">
    <property type="match status" value="1"/>
</dbReference>